<dbReference type="InterPro" id="IPR018715">
    <property type="entry name" value="DUF2239"/>
</dbReference>
<gene>
    <name evidence="2" type="ORF">PIGHUM_00026</name>
</gene>
<evidence type="ECO:0000313" key="3">
    <source>
        <dbReference type="Proteomes" id="UP000277294"/>
    </source>
</evidence>
<dbReference type="AlphaFoldDB" id="A0A3P4AX73"/>
<evidence type="ECO:0000313" key="2">
    <source>
        <dbReference type="EMBL" id="VCU67980.1"/>
    </source>
</evidence>
<evidence type="ECO:0000256" key="1">
    <source>
        <dbReference type="SAM" id="MobiDB-lite"/>
    </source>
</evidence>
<feature type="region of interest" description="Disordered" evidence="1">
    <location>
        <begin position="69"/>
        <end position="90"/>
    </location>
</feature>
<dbReference type="OrthoDB" id="282960at2"/>
<evidence type="ECO:0008006" key="4">
    <source>
        <dbReference type="Google" id="ProtNLM"/>
    </source>
</evidence>
<sequence>MHAASTYTTFDGYRCVAAGPLLDNVLAVKRAQAAGAAGPVLVFDDATGRAVDVDTRGSEQEIATRLAAVQEPAPAPGTDAPPARGRGRPRMGVVPREVTLLPRHWEWLAAQPGGASVALRKLVEEARRANAAKDRVRRAQERAYHFMSAMAGDLAGFEEAARALFAGDRPAFQACIADWPADVSRHAERLAFEMEAPGEAE</sequence>
<proteinExistence type="predicted"/>
<name>A0A3P4AX73_9BURK</name>
<protein>
    <recommendedName>
        <fullName evidence="4">DUF2239 domain-containing protein</fullName>
    </recommendedName>
</protein>
<dbReference type="Proteomes" id="UP000277294">
    <property type="component" value="Unassembled WGS sequence"/>
</dbReference>
<dbReference type="Pfam" id="PF09998">
    <property type="entry name" value="DUF2239"/>
    <property type="match status" value="1"/>
</dbReference>
<keyword evidence="3" id="KW-1185">Reference proteome</keyword>
<organism evidence="2 3">
    <name type="scientific">Pigmentiphaga humi</name>
    <dbReference type="NCBI Taxonomy" id="2478468"/>
    <lineage>
        <taxon>Bacteria</taxon>
        <taxon>Pseudomonadati</taxon>
        <taxon>Pseudomonadota</taxon>
        <taxon>Betaproteobacteria</taxon>
        <taxon>Burkholderiales</taxon>
        <taxon>Alcaligenaceae</taxon>
        <taxon>Pigmentiphaga</taxon>
    </lineage>
</organism>
<dbReference type="EMBL" id="UWPJ01000004">
    <property type="protein sequence ID" value="VCU67980.1"/>
    <property type="molecule type" value="Genomic_DNA"/>
</dbReference>
<reference evidence="2 3" key="1">
    <citation type="submission" date="2018-10" db="EMBL/GenBank/DDBJ databases">
        <authorList>
            <person name="Criscuolo A."/>
        </authorList>
    </citation>
    <scope>NUCLEOTIDE SEQUENCE [LARGE SCALE GENOMIC DNA]</scope>
    <source>
        <strain evidence="2">DnA1</strain>
    </source>
</reference>
<dbReference type="RefSeq" id="WP_124077217.1">
    <property type="nucleotide sequence ID" value="NZ_UWPJ01000004.1"/>
</dbReference>
<accession>A0A3P4AX73</accession>